<reference evidence="1 2" key="1">
    <citation type="submission" date="2019-08" db="EMBL/GenBank/DDBJ databases">
        <title>Deep-cultivation of Planctomycetes and their phenomic and genomic characterization uncovers novel biology.</title>
        <authorList>
            <person name="Wiegand S."/>
            <person name="Jogler M."/>
            <person name="Boedeker C."/>
            <person name="Pinto D."/>
            <person name="Vollmers J."/>
            <person name="Rivas-Marin E."/>
            <person name="Kohn T."/>
            <person name="Peeters S.H."/>
            <person name="Heuer A."/>
            <person name="Rast P."/>
            <person name="Oberbeckmann S."/>
            <person name="Bunk B."/>
            <person name="Jeske O."/>
            <person name="Meyerdierks A."/>
            <person name="Storesund J.E."/>
            <person name="Kallscheuer N."/>
            <person name="Luecker S."/>
            <person name="Lage O.M."/>
            <person name="Pohl T."/>
            <person name="Merkel B.J."/>
            <person name="Hornburger P."/>
            <person name="Mueller R.-W."/>
            <person name="Bruemmer F."/>
            <person name="Labrenz M."/>
            <person name="Spormann A.M."/>
            <person name="Op den Camp H."/>
            <person name="Overmann J."/>
            <person name="Amann R."/>
            <person name="Jetten M.S.M."/>
            <person name="Mascher T."/>
            <person name="Medema M.H."/>
            <person name="Devos D.P."/>
            <person name="Kaster A.-K."/>
            <person name="Ovreas L."/>
            <person name="Rohde M."/>
            <person name="Galperin M.Y."/>
            <person name="Jogler C."/>
        </authorList>
    </citation>
    <scope>NUCLEOTIDE SEQUENCE [LARGE SCALE GENOMIC DNA]</scope>
    <source>
        <strain evidence="1 2">DSM 8797</strain>
    </source>
</reference>
<dbReference type="EMBL" id="CP042910">
    <property type="protein sequence ID" value="QEG16720.1"/>
    <property type="molecule type" value="Genomic_DNA"/>
</dbReference>
<evidence type="ECO:0000313" key="2">
    <source>
        <dbReference type="Proteomes" id="UP000322887"/>
    </source>
</evidence>
<gene>
    <name evidence="1" type="ORF">GmarT_25870</name>
</gene>
<keyword evidence="2" id="KW-1185">Reference proteome</keyword>
<dbReference type="Proteomes" id="UP000322887">
    <property type="component" value="Chromosome"/>
</dbReference>
<organism evidence="1 2">
    <name type="scientific">Gimesia maris</name>
    <dbReference type="NCBI Taxonomy" id="122"/>
    <lineage>
        <taxon>Bacteria</taxon>
        <taxon>Pseudomonadati</taxon>
        <taxon>Planctomycetota</taxon>
        <taxon>Planctomycetia</taxon>
        <taxon>Planctomycetales</taxon>
        <taxon>Planctomycetaceae</taxon>
        <taxon>Gimesia</taxon>
    </lineage>
</organism>
<protein>
    <submittedName>
        <fullName evidence="1">Uncharacterized protein</fullName>
    </submittedName>
</protein>
<name>A0ABX5YM37_9PLAN</name>
<accession>A0ABX5YM37</accession>
<evidence type="ECO:0000313" key="1">
    <source>
        <dbReference type="EMBL" id="QEG16720.1"/>
    </source>
</evidence>
<sequence>MADVRFKIKRIKRGYGDKAFWKGVVSMIAPEKLKGNPAKATGHVQWQWRNRLLALKKAGYAPALKPLQMQFARNCPPASVLTDQSSLRHCTLQKICPFCWGRRYVFKAWNHACPAIITDRNKFSPRDREVVWLERNEVYDSLDKLLTAAKLNRELEQVLLKQHCTVRGAIRFEAFFVNINDPKWLMIRRSTLALTEGYNGELQGSPYLTRHWQSKHINKRQLSEAVACATSYPPALLKANAEQTKNLLDATKGIRSISFRGCMR</sequence>
<proteinExistence type="predicted"/>